<organism evidence="5 6">
    <name type="scientific">Clathrus columnatus</name>
    <dbReference type="NCBI Taxonomy" id="1419009"/>
    <lineage>
        <taxon>Eukaryota</taxon>
        <taxon>Fungi</taxon>
        <taxon>Dikarya</taxon>
        <taxon>Basidiomycota</taxon>
        <taxon>Agaricomycotina</taxon>
        <taxon>Agaricomycetes</taxon>
        <taxon>Phallomycetidae</taxon>
        <taxon>Phallales</taxon>
        <taxon>Clathraceae</taxon>
        <taxon>Clathrus</taxon>
    </lineage>
</organism>
<dbReference type="InterPro" id="IPR051104">
    <property type="entry name" value="FAD_monoxygenase"/>
</dbReference>
<dbReference type="PANTHER" id="PTHR46720">
    <property type="entry name" value="HYDROXYLASE, PUTATIVE (AFU_ORTHOLOGUE AFUA_3G01460)-RELATED"/>
    <property type="match status" value="1"/>
</dbReference>
<dbReference type="InterPro" id="IPR036188">
    <property type="entry name" value="FAD/NAD-bd_sf"/>
</dbReference>
<dbReference type="GO" id="GO:0016491">
    <property type="term" value="F:oxidoreductase activity"/>
    <property type="evidence" value="ECO:0007669"/>
    <property type="project" value="UniProtKB-KW"/>
</dbReference>
<keyword evidence="2" id="KW-0274">FAD</keyword>
<dbReference type="GO" id="GO:0044550">
    <property type="term" value="P:secondary metabolite biosynthetic process"/>
    <property type="evidence" value="ECO:0007669"/>
    <property type="project" value="TreeGrafter"/>
</dbReference>
<proteinExistence type="predicted"/>
<accession>A0AAV5AM67</accession>
<dbReference type="PRINTS" id="PR00420">
    <property type="entry name" value="RNGMNOXGNASE"/>
</dbReference>
<protein>
    <recommendedName>
        <fullName evidence="4">FAD-binding domain-containing protein</fullName>
    </recommendedName>
</protein>
<evidence type="ECO:0000256" key="2">
    <source>
        <dbReference type="ARBA" id="ARBA00022827"/>
    </source>
</evidence>
<evidence type="ECO:0000259" key="4">
    <source>
        <dbReference type="Pfam" id="PF01494"/>
    </source>
</evidence>
<keyword evidence="1" id="KW-0285">Flavoprotein</keyword>
<feature type="domain" description="FAD-binding" evidence="4">
    <location>
        <begin position="9"/>
        <end position="365"/>
    </location>
</feature>
<dbReference type="GO" id="GO:0071949">
    <property type="term" value="F:FAD binding"/>
    <property type="evidence" value="ECO:0007669"/>
    <property type="project" value="InterPro"/>
</dbReference>
<dbReference type="Pfam" id="PF01494">
    <property type="entry name" value="FAD_binding_3"/>
    <property type="match status" value="1"/>
</dbReference>
<dbReference type="AlphaFoldDB" id="A0AAV5AM67"/>
<dbReference type="EMBL" id="BPWL01000009">
    <property type="protein sequence ID" value="GJJ14209.1"/>
    <property type="molecule type" value="Genomic_DNA"/>
</dbReference>
<evidence type="ECO:0000256" key="1">
    <source>
        <dbReference type="ARBA" id="ARBA00022630"/>
    </source>
</evidence>
<comment type="caution">
    <text evidence="5">The sequence shown here is derived from an EMBL/GenBank/DDBJ whole genome shotgun (WGS) entry which is preliminary data.</text>
</comment>
<sequence>MSVKESKDFKVAILGGGMGGLCLAVGLLKSGIKIDVFEQAEAFGEIGAGIGIGPNGIQALRKLGVLDEVLRISDEPLAMRTFIFKSGLPDHSLIYDYPGMETDLGLGVHRARFLDTFIQLLPPEVAHFNKKCLKVLADDDGATAFFEDGSSHTADIVIGCDGIKSVTRTAVLGKVIEPKFSGTIVFRGLIPIDAGVKAIGPDILDRPHGYMGPNKHIIVFPINSQETVNVVVFSTRTPNADQLGPQSGQPWVIPSTQAEMLSHYEGWGPQVVDLLNNITSPSKWFLHMLDPPLETYVNGNVAILGDAAHGMLPHMGSGAGQAIEDAYILSELLSLPQTTKRNLKLVLKAYDYVRRPRANKVLTRSRDVGEIYEFRGPSGDNQTGIRKDLENMWSFVWHHDLGDDVRTATEYLEEISAQSPSPQHRISSL</sequence>
<evidence type="ECO:0000313" key="6">
    <source>
        <dbReference type="Proteomes" id="UP001050691"/>
    </source>
</evidence>
<name>A0AAV5AM67_9AGAM</name>
<keyword evidence="6" id="KW-1185">Reference proteome</keyword>
<dbReference type="SUPFAM" id="SSF54373">
    <property type="entry name" value="FAD-linked reductases, C-terminal domain"/>
    <property type="match status" value="1"/>
</dbReference>
<dbReference type="InterPro" id="IPR002938">
    <property type="entry name" value="FAD-bd"/>
</dbReference>
<dbReference type="SUPFAM" id="SSF51905">
    <property type="entry name" value="FAD/NAD(P)-binding domain"/>
    <property type="match status" value="1"/>
</dbReference>
<gene>
    <name evidence="5" type="ORF">Clacol_008471</name>
</gene>
<dbReference type="Proteomes" id="UP001050691">
    <property type="component" value="Unassembled WGS sequence"/>
</dbReference>
<evidence type="ECO:0000256" key="3">
    <source>
        <dbReference type="ARBA" id="ARBA00023002"/>
    </source>
</evidence>
<evidence type="ECO:0000313" key="5">
    <source>
        <dbReference type="EMBL" id="GJJ14209.1"/>
    </source>
</evidence>
<reference evidence="5" key="1">
    <citation type="submission" date="2021-10" db="EMBL/GenBank/DDBJ databases">
        <title>De novo Genome Assembly of Clathrus columnatus (Basidiomycota, Fungi) Using Illumina and Nanopore Sequence Data.</title>
        <authorList>
            <person name="Ogiso-Tanaka E."/>
            <person name="Itagaki H."/>
            <person name="Hosoya T."/>
            <person name="Hosaka K."/>
        </authorList>
    </citation>
    <scope>NUCLEOTIDE SEQUENCE</scope>
    <source>
        <strain evidence="5">MO-923</strain>
    </source>
</reference>
<keyword evidence="3" id="KW-0560">Oxidoreductase</keyword>
<dbReference type="Gene3D" id="3.50.50.60">
    <property type="entry name" value="FAD/NAD(P)-binding domain"/>
    <property type="match status" value="1"/>
</dbReference>
<dbReference type="PANTHER" id="PTHR46720:SF3">
    <property type="entry name" value="FAD-BINDING DOMAIN-CONTAINING PROTEIN-RELATED"/>
    <property type="match status" value="1"/>
</dbReference>